<keyword evidence="3" id="KW-0472">Membrane</keyword>
<comment type="caution">
    <text evidence="9">The sequence shown here is derived from an EMBL/GenBank/DDBJ whole genome shotgun (WGS) entry which is preliminary data.</text>
</comment>
<evidence type="ECO:0000256" key="2">
    <source>
        <dbReference type="ARBA" id="ARBA00022729"/>
    </source>
</evidence>
<evidence type="ECO:0000313" key="8">
    <source>
        <dbReference type="EMBL" id="MBB4349430.1"/>
    </source>
</evidence>
<evidence type="ECO:0000313" key="13">
    <source>
        <dbReference type="Proteomes" id="UP000576087"/>
    </source>
</evidence>
<dbReference type="Gene3D" id="2.40.160.20">
    <property type="match status" value="1"/>
</dbReference>
<dbReference type="InterPro" id="IPR027385">
    <property type="entry name" value="Beta-barrel_OMP"/>
</dbReference>
<name>A0A7W6XBX1_9HYPH</name>
<dbReference type="SUPFAM" id="SSF56925">
    <property type="entry name" value="OMPA-like"/>
    <property type="match status" value="1"/>
</dbReference>
<evidence type="ECO:0000256" key="3">
    <source>
        <dbReference type="ARBA" id="ARBA00023136"/>
    </source>
</evidence>
<proteinExistence type="inferred from homology"/>
<sequence>MKGLLILAASMAALCASTAAYAADAVDQIPSAPEAVDASPAFSWEGAYVGGHTGYSWGTGQATGLGSDSFDGWRLGAFAGYNWQLSNNFVAGLEGDINYDWADKKYGGGLKLESGFGGSIRGRVGYAFDRTLIYAAGGWAATNVKLKTPVGNDDDTLNGWTVGGGVDYAFTNDVFGRLEYRYNDYGRGELLGRNVDFKENIVQVGVGVKF</sequence>
<dbReference type="PANTHER" id="PTHR34001:SF3">
    <property type="entry name" value="BLL7405 PROTEIN"/>
    <property type="match status" value="1"/>
</dbReference>
<dbReference type="EMBL" id="JACIGW010000003">
    <property type="protein sequence ID" value="MBB4349430.1"/>
    <property type="molecule type" value="Genomic_DNA"/>
</dbReference>
<dbReference type="AlphaFoldDB" id="A0A7W6XBX1"/>
<keyword evidence="4" id="KW-0998">Cell outer membrane</keyword>
<dbReference type="RefSeq" id="WP_183824661.1">
    <property type="nucleotide sequence ID" value="NZ_JACIGW010000003.1"/>
</dbReference>
<dbReference type="InterPro" id="IPR011250">
    <property type="entry name" value="OMP/PagP_B-barrel"/>
</dbReference>
<dbReference type="Proteomes" id="UP000520770">
    <property type="component" value="Unassembled WGS sequence"/>
</dbReference>
<comment type="similarity">
    <text evidence="5">Belongs to the Omp25/RopB family.</text>
</comment>
<evidence type="ECO:0000256" key="4">
    <source>
        <dbReference type="ARBA" id="ARBA00023237"/>
    </source>
</evidence>
<evidence type="ECO:0000313" key="9">
    <source>
        <dbReference type="EMBL" id="MBB4412348.1"/>
    </source>
</evidence>
<gene>
    <name evidence="9" type="ORF">GGE31_002861</name>
    <name evidence="8" type="ORF">GGE33_003192</name>
    <name evidence="10" type="ORF">GGE35_002801</name>
</gene>
<feature type="signal peptide" evidence="6">
    <location>
        <begin position="1"/>
        <end position="22"/>
    </location>
</feature>
<evidence type="ECO:0000256" key="5">
    <source>
        <dbReference type="ARBA" id="ARBA00038306"/>
    </source>
</evidence>
<comment type="subcellular location">
    <subcellularLocation>
        <location evidence="1">Cell outer membrane</location>
    </subcellularLocation>
</comment>
<evidence type="ECO:0000256" key="1">
    <source>
        <dbReference type="ARBA" id="ARBA00004442"/>
    </source>
</evidence>
<dbReference type="Proteomes" id="UP000576087">
    <property type="component" value="Unassembled WGS sequence"/>
</dbReference>
<dbReference type="GO" id="GO:0009279">
    <property type="term" value="C:cell outer membrane"/>
    <property type="evidence" value="ECO:0007669"/>
    <property type="project" value="UniProtKB-SubCell"/>
</dbReference>
<evidence type="ECO:0000256" key="6">
    <source>
        <dbReference type="SAM" id="SignalP"/>
    </source>
</evidence>
<dbReference type="PANTHER" id="PTHR34001">
    <property type="entry name" value="BLL7405 PROTEIN"/>
    <property type="match status" value="1"/>
</dbReference>
<evidence type="ECO:0000313" key="12">
    <source>
        <dbReference type="Proteomes" id="UP000524535"/>
    </source>
</evidence>
<protein>
    <submittedName>
        <fullName evidence="9">Outer membrane immunogenic protein</fullName>
    </submittedName>
</protein>
<keyword evidence="2 6" id="KW-0732">Signal</keyword>
<reference evidence="11 12" key="1">
    <citation type="submission" date="2020-08" db="EMBL/GenBank/DDBJ databases">
        <title>Genomic Encyclopedia of Type Strains, Phase IV (KMG-V): Genome sequencing to study the core and pangenomes of soil and plant-associated prokaryotes.</title>
        <authorList>
            <person name="Whitman W."/>
        </authorList>
    </citation>
    <scope>NUCLEOTIDE SEQUENCE [LARGE SCALE GENOMIC DNA]</scope>
    <source>
        <strain evidence="9 12">SEMIA 444</strain>
        <strain evidence="8 11">SEMIA 448</strain>
        <strain evidence="10 13">SEMIA 452</strain>
    </source>
</reference>
<dbReference type="EMBL" id="JACIGY010000003">
    <property type="protein sequence ID" value="MBB4412348.1"/>
    <property type="molecule type" value="Genomic_DNA"/>
</dbReference>
<evidence type="ECO:0000313" key="11">
    <source>
        <dbReference type="Proteomes" id="UP000520770"/>
    </source>
</evidence>
<accession>A0A7W6XBX1</accession>
<dbReference type="Pfam" id="PF13505">
    <property type="entry name" value="OMP_b-brl"/>
    <property type="match status" value="1"/>
</dbReference>
<keyword evidence="12" id="KW-1185">Reference proteome</keyword>
<evidence type="ECO:0000259" key="7">
    <source>
        <dbReference type="Pfam" id="PF13505"/>
    </source>
</evidence>
<dbReference type="EMBL" id="JACIHM010000003">
    <property type="protein sequence ID" value="MBB4446979.1"/>
    <property type="molecule type" value="Genomic_DNA"/>
</dbReference>
<evidence type="ECO:0000313" key="10">
    <source>
        <dbReference type="EMBL" id="MBB4446979.1"/>
    </source>
</evidence>
<feature type="chain" id="PRO_5036214452" evidence="6">
    <location>
        <begin position="23"/>
        <end position="210"/>
    </location>
</feature>
<feature type="domain" description="Outer membrane protein beta-barrel" evidence="7">
    <location>
        <begin position="9"/>
        <end position="210"/>
    </location>
</feature>
<dbReference type="InterPro" id="IPR051692">
    <property type="entry name" value="OMP-like"/>
</dbReference>
<organism evidence="9 12">
    <name type="scientific">Aliirhizobium cellulosilyticum</name>
    <dbReference type="NCBI Taxonomy" id="393664"/>
    <lineage>
        <taxon>Bacteria</taxon>
        <taxon>Pseudomonadati</taxon>
        <taxon>Pseudomonadota</taxon>
        <taxon>Alphaproteobacteria</taxon>
        <taxon>Hyphomicrobiales</taxon>
        <taxon>Rhizobiaceae</taxon>
        <taxon>Aliirhizobium</taxon>
    </lineage>
</organism>
<dbReference type="Proteomes" id="UP000524535">
    <property type="component" value="Unassembled WGS sequence"/>
</dbReference>